<organism evidence="5 6">
    <name type="scientific">candidate division TM6 bacterium JCVI TM6SC1</name>
    <dbReference type="NCBI Taxonomy" id="1306947"/>
    <lineage>
        <taxon>Bacteria</taxon>
        <taxon>Candidatus Babelota</taxon>
        <taxon>Vermiphilus</taxon>
    </lineage>
</organism>
<dbReference type="GO" id="GO:0004347">
    <property type="term" value="F:glucose-6-phosphate isomerase activity"/>
    <property type="evidence" value="ECO:0007669"/>
    <property type="project" value="UniProtKB-EC"/>
</dbReference>
<dbReference type="InterPro" id="IPR001672">
    <property type="entry name" value="G6P_Isomerase"/>
</dbReference>
<dbReference type="InterPro" id="IPR018189">
    <property type="entry name" value="Phosphoglucose_isomerase_CS"/>
</dbReference>
<dbReference type="Pfam" id="PF00342">
    <property type="entry name" value="PGI"/>
    <property type="match status" value="1"/>
</dbReference>
<dbReference type="SUPFAM" id="SSF53697">
    <property type="entry name" value="SIS domain"/>
    <property type="match status" value="1"/>
</dbReference>
<dbReference type="Proteomes" id="UP000032214">
    <property type="component" value="Unassembled WGS sequence"/>
</dbReference>
<protein>
    <recommendedName>
        <fullName evidence="4">Glucose-6-phosphate isomerase</fullName>
        <ecNumber evidence="4">5.3.1.9</ecNumber>
    </recommendedName>
</protein>
<dbReference type="Gene3D" id="3.40.50.10490">
    <property type="entry name" value="Glucose-6-phosphate isomerase like protein, domain 1"/>
    <property type="match status" value="2"/>
</dbReference>
<keyword evidence="1 4" id="KW-0312">Gluconeogenesis</keyword>
<evidence type="ECO:0000256" key="3">
    <source>
        <dbReference type="ARBA" id="ARBA00023235"/>
    </source>
</evidence>
<dbReference type="AlphaFoldDB" id="A0A0D2K3M5"/>
<dbReference type="PROSITE" id="PS51463">
    <property type="entry name" value="P_GLUCOSE_ISOMERASE_3"/>
    <property type="match status" value="1"/>
</dbReference>
<evidence type="ECO:0000256" key="2">
    <source>
        <dbReference type="ARBA" id="ARBA00023152"/>
    </source>
</evidence>
<keyword evidence="2 4" id="KW-0324">Glycolysis</keyword>
<dbReference type="PANTHER" id="PTHR11469">
    <property type="entry name" value="GLUCOSE-6-PHOSPHATE ISOMERASE"/>
    <property type="match status" value="1"/>
</dbReference>
<comment type="caution">
    <text evidence="5">The sequence shown here is derived from an EMBL/GenBank/DDBJ whole genome shotgun (WGS) entry which is preliminary data.</text>
</comment>
<reference evidence="5 6" key="1">
    <citation type="journal article" date="2013" name="Proc. Natl. Acad. Sci. U.S.A.">
        <title>Candidate phylum TM6 genome recovered from a hospital sink biofilm provides genomic insights into this uncultivated phylum.</title>
        <authorList>
            <person name="McLean J.S."/>
            <person name="Lombardo M.J."/>
            <person name="Badger J.H."/>
            <person name="Edlund A."/>
            <person name="Novotny M."/>
            <person name="Yee-Greenbaum J."/>
            <person name="Vyahhi N."/>
            <person name="Hall A.P."/>
            <person name="Yang Y."/>
            <person name="Dupont C.L."/>
            <person name="Ziegler M.G."/>
            <person name="Chitsaz H."/>
            <person name="Allen A.E."/>
            <person name="Yooseph S."/>
            <person name="Tesler G."/>
            <person name="Pevzner P.A."/>
            <person name="Friedman R.M."/>
            <person name="Nealson K.H."/>
            <person name="Venter J.C."/>
            <person name="Lasken R.S."/>
        </authorList>
    </citation>
    <scope>NUCLEOTIDE SEQUENCE [LARGE SCALE GENOMIC DNA]</scope>
    <source>
        <strain evidence="5 6">TM6SC1</strain>
    </source>
</reference>
<name>A0A0D2K3M5_9BACT</name>
<evidence type="ECO:0000313" key="6">
    <source>
        <dbReference type="Proteomes" id="UP000032214"/>
    </source>
</evidence>
<comment type="pathway">
    <text evidence="4">Carbohydrate degradation; glycolysis; D-glyceraldehyde 3-phosphate and glycerone phosphate from D-glucose: step 2/4.</text>
</comment>
<comment type="catalytic activity">
    <reaction evidence="4">
        <text>alpha-D-glucose 6-phosphate = beta-D-fructose 6-phosphate</text>
        <dbReference type="Rhea" id="RHEA:11816"/>
        <dbReference type="ChEBI" id="CHEBI:57634"/>
        <dbReference type="ChEBI" id="CHEBI:58225"/>
        <dbReference type="EC" id="5.3.1.9"/>
    </reaction>
</comment>
<sequence length="434" mass="48102">MDRITFDTTYSRVSDIELDAYAHRIKDVTTHLQAIRQRAKLPDWYEFITVPDMPLSEDFTAAYEHVQTLDPALIILIGIGGSSLGFQAVYQSLPRANACPIVVVDTIDAAYFNTVYRYAEQLLQDKYSVVIVVVSKSGTTTEVAANFQVLYNLLVQYKNEKASEYVIAITDDSSVLCRVARACNFKLIALPAHVPGRYSVFTAAGLFPLALAGVDYTQLVAGARDVSSHITHNREDNIALYSALLMYAHYHKGTFVQDTFFFGTSYAALGGWYRQLVAESLAKQDAHKRPVGILPTISLGTNDLHSVVQRYLAGPVDSIFFTFVQSQALVASHTITPLPESQVLVENLAGATMNEVLAAIKQGVYQAFVESARPFVVLTLPAIDAYWLGQFLQYKMVEVVYASALLEVNPFNQPHVELYKKYTRALLAQNATTP</sequence>
<proteinExistence type="inferred from homology"/>
<dbReference type="GO" id="GO:0006094">
    <property type="term" value="P:gluconeogenesis"/>
    <property type="evidence" value="ECO:0007669"/>
    <property type="project" value="UniProtKB-KW"/>
</dbReference>
<dbReference type="PRINTS" id="PR00662">
    <property type="entry name" value="G6PISOMERASE"/>
</dbReference>
<evidence type="ECO:0000313" key="5">
    <source>
        <dbReference type="EMBL" id="KIX84902.1"/>
    </source>
</evidence>
<dbReference type="PANTHER" id="PTHR11469:SF1">
    <property type="entry name" value="GLUCOSE-6-PHOSPHATE ISOMERASE"/>
    <property type="match status" value="1"/>
</dbReference>
<dbReference type="EC" id="5.3.1.9" evidence="4"/>
<accession>A0A0D2K3M5</accession>
<keyword evidence="3 4" id="KW-0413">Isomerase</keyword>
<dbReference type="GO" id="GO:0006096">
    <property type="term" value="P:glycolytic process"/>
    <property type="evidence" value="ECO:0007669"/>
    <property type="project" value="UniProtKB-UniPathway"/>
</dbReference>
<dbReference type="PROSITE" id="PS00765">
    <property type="entry name" value="P_GLUCOSE_ISOMERASE_1"/>
    <property type="match status" value="1"/>
</dbReference>
<evidence type="ECO:0000256" key="4">
    <source>
        <dbReference type="RuleBase" id="RU000612"/>
    </source>
</evidence>
<dbReference type="eggNOG" id="COG0166">
    <property type="taxonomic scope" value="Bacteria"/>
</dbReference>
<keyword evidence="6" id="KW-1185">Reference proteome</keyword>
<gene>
    <name evidence="5" type="ORF">J120_04855</name>
</gene>
<dbReference type="GO" id="GO:0048029">
    <property type="term" value="F:monosaccharide binding"/>
    <property type="evidence" value="ECO:0007669"/>
    <property type="project" value="TreeGrafter"/>
</dbReference>
<comment type="similarity">
    <text evidence="4">Belongs to the GPI family.</text>
</comment>
<dbReference type="GO" id="GO:0005829">
    <property type="term" value="C:cytosol"/>
    <property type="evidence" value="ECO:0007669"/>
    <property type="project" value="TreeGrafter"/>
</dbReference>
<dbReference type="InterPro" id="IPR046348">
    <property type="entry name" value="SIS_dom_sf"/>
</dbReference>
<dbReference type="STRING" id="1306947.J120_04855"/>
<dbReference type="GO" id="GO:0051156">
    <property type="term" value="P:glucose 6-phosphate metabolic process"/>
    <property type="evidence" value="ECO:0007669"/>
    <property type="project" value="TreeGrafter"/>
</dbReference>
<evidence type="ECO:0000256" key="1">
    <source>
        <dbReference type="ARBA" id="ARBA00022432"/>
    </source>
</evidence>
<dbReference type="GO" id="GO:0097367">
    <property type="term" value="F:carbohydrate derivative binding"/>
    <property type="evidence" value="ECO:0007669"/>
    <property type="project" value="InterPro"/>
</dbReference>
<dbReference type="EMBL" id="ARQD01000005">
    <property type="protein sequence ID" value="KIX84902.1"/>
    <property type="molecule type" value="Genomic_DNA"/>
</dbReference>
<dbReference type="UniPathway" id="UPA00109">
    <property type="reaction ID" value="UER00181"/>
</dbReference>